<proteinExistence type="predicted"/>
<protein>
    <recommendedName>
        <fullName evidence="1">RNase H type-1 domain-containing protein</fullName>
    </recommendedName>
</protein>
<accession>A0AAV5IIE8</accession>
<reference evidence="2 3" key="1">
    <citation type="journal article" date="2021" name="Commun. Biol.">
        <title>The genome of Shorea leprosula (Dipterocarpaceae) highlights the ecological relevance of drought in aseasonal tropical rainforests.</title>
        <authorList>
            <person name="Ng K.K.S."/>
            <person name="Kobayashi M.J."/>
            <person name="Fawcett J.A."/>
            <person name="Hatakeyama M."/>
            <person name="Paape T."/>
            <person name="Ng C.H."/>
            <person name="Ang C.C."/>
            <person name="Tnah L.H."/>
            <person name="Lee C.T."/>
            <person name="Nishiyama T."/>
            <person name="Sese J."/>
            <person name="O'Brien M.J."/>
            <person name="Copetti D."/>
            <person name="Mohd Noor M.I."/>
            <person name="Ong R.C."/>
            <person name="Putra M."/>
            <person name="Sireger I.Z."/>
            <person name="Indrioko S."/>
            <person name="Kosugi Y."/>
            <person name="Izuno A."/>
            <person name="Isagi Y."/>
            <person name="Lee S.L."/>
            <person name="Shimizu K.K."/>
        </authorList>
    </citation>
    <scope>NUCLEOTIDE SEQUENCE [LARGE SCALE GENOMIC DNA]</scope>
    <source>
        <strain evidence="2">214</strain>
    </source>
</reference>
<dbReference type="Proteomes" id="UP001054252">
    <property type="component" value="Unassembled WGS sequence"/>
</dbReference>
<dbReference type="PANTHER" id="PTHR47074">
    <property type="entry name" value="BNAC02G40300D PROTEIN"/>
    <property type="match status" value="1"/>
</dbReference>
<keyword evidence="3" id="KW-1185">Reference proteome</keyword>
<dbReference type="PANTHER" id="PTHR47074:SF11">
    <property type="entry name" value="REVERSE TRANSCRIPTASE-LIKE PROTEIN"/>
    <property type="match status" value="1"/>
</dbReference>
<evidence type="ECO:0000313" key="2">
    <source>
        <dbReference type="EMBL" id="GKU99638.1"/>
    </source>
</evidence>
<feature type="domain" description="RNase H type-1" evidence="1">
    <location>
        <begin position="2"/>
        <end position="107"/>
    </location>
</feature>
<dbReference type="InterPro" id="IPR052929">
    <property type="entry name" value="RNase_H-like_EbsB-rel"/>
</dbReference>
<evidence type="ECO:0000259" key="1">
    <source>
        <dbReference type="Pfam" id="PF13456"/>
    </source>
</evidence>
<comment type="caution">
    <text evidence="2">The sequence shown here is derived from an EMBL/GenBank/DDBJ whole genome shotgun (WGS) entry which is preliminary data.</text>
</comment>
<gene>
    <name evidence="2" type="ORF">SLEP1_g12453</name>
</gene>
<evidence type="ECO:0000313" key="3">
    <source>
        <dbReference type="Proteomes" id="UP001054252"/>
    </source>
</evidence>
<dbReference type="GO" id="GO:0004523">
    <property type="term" value="F:RNA-DNA hybrid ribonuclease activity"/>
    <property type="evidence" value="ECO:0007669"/>
    <property type="project" value="InterPro"/>
</dbReference>
<dbReference type="InterPro" id="IPR002156">
    <property type="entry name" value="RNaseH_domain"/>
</dbReference>
<name>A0AAV5IIE8_9ROSI</name>
<organism evidence="2 3">
    <name type="scientific">Rubroshorea leprosula</name>
    <dbReference type="NCBI Taxonomy" id="152421"/>
    <lineage>
        <taxon>Eukaryota</taxon>
        <taxon>Viridiplantae</taxon>
        <taxon>Streptophyta</taxon>
        <taxon>Embryophyta</taxon>
        <taxon>Tracheophyta</taxon>
        <taxon>Spermatophyta</taxon>
        <taxon>Magnoliopsida</taxon>
        <taxon>eudicotyledons</taxon>
        <taxon>Gunneridae</taxon>
        <taxon>Pentapetalae</taxon>
        <taxon>rosids</taxon>
        <taxon>malvids</taxon>
        <taxon>Malvales</taxon>
        <taxon>Dipterocarpaceae</taxon>
        <taxon>Rubroshorea</taxon>
    </lineage>
</organism>
<dbReference type="Pfam" id="PF13456">
    <property type="entry name" value="RVT_3"/>
    <property type="match status" value="1"/>
</dbReference>
<dbReference type="AlphaFoldDB" id="A0AAV5IIE8"/>
<dbReference type="GO" id="GO:0003676">
    <property type="term" value="F:nucleic acid binding"/>
    <property type="evidence" value="ECO:0007669"/>
    <property type="project" value="InterPro"/>
</dbReference>
<sequence length="131" mass="14144">MAVVCRDANGTLLDDGIAFRQHVSSILVADALAPFAAVGLATSSGVQRVIFESDCNRVYFGQHYSGLHPMADPLVLSICSPSATSDSCNFDCVPHEANKVVNCVARHVQRENVLYTVYLDSCSVMISLHNQ</sequence>
<dbReference type="EMBL" id="BPVZ01000014">
    <property type="protein sequence ID" value="GKU99638.1"/>
    <property type="molecule type" value="Genomic_DNA"/>
</dbReference>